<evidence type="ECO:0000313" key="1">
    <source>
        <dbReference type="EMBL" id="KAA1120248.1"/>
    </source>
</evidence>
<organism evidence="1 2">
    <name type="scientific">Puccinia graminis f. sp. tritici</name>
    <dbReference type="NCBI Taxonomy" id="56615"/>
    <lineage>
        <taxon>Eukaryota</taxon>
        <taxon>Fungi</taxon>
        <taxon>Dikarya</taxon>
        <taxon>Basidiomycota</taxon>
        <taxon>Pucciniomycotina</taxon>
        <taxon>Pucciniomycetes</taxon>
        <taxon>Pucciniales</taxon>
        <taxon>Pucciniaceae</taxon>
        <taxon>Puccinia</taxon>
    </lineage>
</organism>
<dbReference type="AlphaFoldDB" id="A0A5B0R432"/>
<name>A0A5B0R432_PUCGR</name>
<comment type="caution">
    <text evidence="1">The sequence shown here is derived from an EMBL/GenBank/DDBJ whole genome shotgun (WGS) entry which is preliminary data.</text>
</comment>
<accession>A0A5B0R432</accession>
<reference evidence="1 2" key="1">
    <citation type="submission" date="2019-05" db="EMBL/GenBank/DDBJ databases">
        <title>Emergence of the Ug99 lineage of the wheat stem rust pathogen through somatic hybridization.</title>
        <authorList>
            <person name="Li F."/>
            <person name="Upadhyaya N.M."/>
            <person name="Sperschneider J."/>
            <person name="Matny O."/>
            <person name="Nguyen-Phuc H."/>
            <person name="Mago R."/>
            <person name="Raley C."/>
            <person name="Miller M.E."/>
            <person name="Silverstein K.A.T."/>
            <person name="Henningsen E."/>
            <person name="Hirsch C.D."/>
            <person name="Visser B."/>
            <person name="Pretorius Z.A."/>
            <person name="Steffenson B.J."/>
            <person name="Schwessinger B."/>
            <person name="Dodds P.N."/>
            <person name="Figueroa M."/>
        </authorList>
    </citation>
    <scope>NUCLEOTIDE SEQUENCE [LARGE SCALE GENOMIC DNA]</scope>
    <source>
        <strain evidence="1">21-0</strain>
    </source>
</reference>
<keyword evidence="2" id="KW-1185">Reference proteome</keyword>
<dbReference type="EMBL" id="VSWC01000001">
    <property type="protein sequence ID" value="KAA1120248.1"/>
    <property type="molecule type" value="Genomic_DNA"/>
</dbReference>
<proteinExistence type="predicted"/>
<protein>
    <submittedName>
        <fullName evidence="1">Uncharacterized protein</fullName>
    </submittedName>
</protein>
<sequence length="52" mass="6017">MRSLHKAKAANNDASFDEAVAQLHESFEQFPEEHRRQLVPYLEELYIKSGAN</sequence>
<evidence type="ECO:0000313" key="2">
    <source>
        <dbReference type="Proteomes" id="UP000324748"/>
    </source>
</evidence>
<gene>
    <name evidence="1" type="ORF">PGT21_037309</name>
</gene>
<dbReference type="Proteomes" id="UP000324748">
    <property type="component" value="Unassembled WGS sequence"/>
</dbReference>